<protein>
    <recommendedName>
        <fullName evidence="3">Transcriptional regulator, AlpA family</fullName>
    </recommendedName>
</protein>
<evidence type="ECO:0008006" key="3">
    <source>
        <dbReference type="Google" id="ProtNLM"/>
    </source>
</evidence>
<proteinExistence type="predicted"/>
<dbReference type="AlphaFoldDB" id="A0A1I3HKY2"/>
<dbReference type="RefSeq" id="WP_092860421.1">
    <property type="nucleotide sequence ID" value="NZ_FOQH01000006.1"/>
</dbReference>
<keyword evidence="2" id="KW-1185">Reference proteome</keyword>
<gene>
    <name evidence="1" type="ORF">SAMN05216258_10650</name>
</gene>
<organism evidence="1 2">
    <name type="scientific">Albimonas pacifica</name>
    <dbReference type="NCBI Taxonomy" id="1114924"/>
    <lineage>
        <taxon>Bacteria</taxon>
        <taxon>Pseudomonadati</taxon>
        <taxon>Pseudomonadota</taxon>
        <taxon>Alphaproteobacteria</taxon>
        <taxon>Rhodobacterales</taxon>
        <taxon>Paracoccaceae</taxon>
        <taxon>Albimonas</taxon>
    </lineage>
</organism>
<dbReference type="EMBL" id="FOQH01000006">
    <property type="protein sequence ID" value="SFI36293.1"/>
    <property type="molecule type" value="Genomic_DNA"/>
</dbReference>
<dbReference type="OrthoDB" id="7874220at2"/>
<evidence type="ECO:0000313" key="1">
    <source>
        <dbReference type="EMBL" id="SFI36293.1"/>
    </source>
</evidence>
<accession>A0A1I3HKY2</accession>
<dbReference type="STRING" id="1114924.SAMN05216258_10650"/>
<reference evidence="1 2" key="1">
    <citation type="submission" date="2016-10" db="EMBL/GenBank/DDBJ databases">
        <authorList>
            <person name="de Groot N.N."/>
        </authorList>
    </citation>
    <scope>NUCLEOTIDE SEQUENCE [LARGE SCALE GENOMIC DNA]</scope>
    <source>
        <strain evidence="1 2">CGMCC 1.11030</strain>
    </source>
</reference>
<evidence type="ECO:0000313" key="2">
    <source>
        <dbReference type="Proteomes" id="UP000199377"/>
    </source>
</evidence>
<name>A0A1I3HKY2_9RHOB</name>
<sequence>MSRPARIPSGAWPAQLDATLAAGFVGESSAEAFKRKCGDGKPYPAPRRISGVGDRWRTKDLEAAIDRLHDAGPLDGADLI</sequence>
<dbReference type="Proteomes" id="UP000199377">
    <property type="component" value="Unassembled WGS sequence"/>
</dbReference>